<keyword evidence="6" id="KW-1185">Reference proteome</keyword>
<dbReference type="Proteomes" id="UP000655287">
    <property type="component" value="Unassembled WGS sequence"/>
</dbReference>
<dbReference type="SMART" id="SM00382">
    <property type="entry name" value="AAA"/>
    <property type="match status" value="1"/>
</dbReference>
<proteinExistence type="predicted"/>
<dbReference type="InterPro" id="IPR015854">
    <property type="entry name" value="ABC_transpr_LolD-like"/>
</dbReference>
<dbReference type="PANTHER" id="PTHR24220:SF685">
    <property type="entry name" value="ABC TRANSPORTER RELATED"/>
    <property type="match status" value="1"/>
</dbReference>
<keyword evidence="1" id="KW-0813">Transport</keyword>
<dbReference type="InterPro" id="IPR017911">
    <property type="entry name" value="MacB-like_ATP-bd"/>
</dbReference>
<protein>
    <submittedName>
        <fullName evidence="5">ABC transporter</fullName>
    </submittedName>
</protein>
<name>A0A919V8G4_9ACTN</name>
<dbReference type="AlphaFoldDB" id="A0A919V8G4"/>
<dbReference type="InterPro" id="IPR003593">
    <property type="entry name" value="AAA+_ATPase"/>
</dbReference>
<feature type="domain" description="ABC transporter" evidence="4">
    <location>
        <begin position="9"/>
        <end position="245"/>
    </location>
</feature>
<dbReference type="Pfam" id="PF00005">
    <property type="entry name" value="ABC_tran"/>
    <property type="match status" value="1"/>
</dbReference>
<dbReference type="FunFam" id="3.40.50.300:FF:000032">
    <property type="entry name" value="Export ABC transporter ATP-binding protein"/>
    <property type="match status" value="1"/>
</dbReference>
<gene>
    <name evidence="5" type="ORF">Sru01_62970</name>
</gene>
<sequence>MPGEPGETVRLTSLRRTYGDGPHAVAALAGVTAGFAAGTFTAVMGPSGSGKSTLLHCAAGLDRPTGGTVAIEGTDLGALDETALTVFRRERVGFVFQEYNLVSALTAEQNVSLPLRLSGRAADPDRVRSALADVGLAGREGHRPGGLSGGERQRVAIARALVTGPAVVFADEPTGALDTRASHGVLRLLRGLVDSGQTVIMVTHDPVAAAHADRVLFLADGAVAGDLAGPVGAETVACRLAGMAGMEVPA</sequence>
<dbReference type="InterPro" id="IPR027417">
    <property type="entry name" value="P-loop_NTPase"/>
</dbReference>
<evidence type="ECO:0000313" key="5">
    <source>
        <dbReference type="EMBL" id="GII81315.1"/>
    </source>
</evidence>
<dbReference type="GO" id="GO:0022857">
    <property type="term" value="F:transmembrane transporter activity"/>
    <property type="evidence" value="ECO:0007669"/>
    <property type="project" value="TreeGrafter"/>
</dbReference>
<evidence type="ECO:0000313" key="6">
    <source>
        <dbReference type="Proteomes" id="UP000655287"/>
    </source>
</evidence>
<evidence type="ECO:0000256" key="1">
    <source>
        <dbReference type="ARBA" id="ARBA00022448"/>
    </source>
</evidence>
<dbReference type="GO" id="GO:0005524">
    <property type="term" value="F:ATP binding"/>
    <property type="evidence" value="ECO:0007669"/>
    <property type="project" value="UniProtKB-KW"/>
</dbReference>
<dbReference type="PROSITE" id="PS00211">
    <property type="entry name" value="ABC_TRANSPORTER_1"/>
    <property type="match status" value="1"/>
</dbReference>
<dbReference type="InterPro" id="IPR003439">
    <property type="entry name" value="ABC_transporter-like_ATP-bd"/>
</dbReference>
<dbReference type="GO" id="GO:0016887">
    <property type="term" value="F:ATP hydrolysis activity"/>
    <property type="evidence" value="ECO:0007669"/>
    <property type="project" value="InterPro"/>
</dbReference>
<dbReference type="PANTHER" id="PTHR24220">
    <property type="entry name" value="IMPORT ATP-BINDING PROTEIN"/>
    <property type="match status" value="1"/>
</dbReference>
<keyword evidence="3" id="KW-0067">ATP-binding</keyword>
<evidence type="ECO:0000259" key="4">
    <source>
        <dbReference type="PROSITE" id="PS50893"/>
    </source>
</evidence>
<keyword evidence="2" id="KW-0547">Nucleotide-binding</keyword>
<dbReference type="GO" id="GO:0098796">
    <property type="term" value="C:membrane protein complex"/>
    <property type="evidence" value="ECO:0007669"/>
    <property type="project" value="UniProtKB-ARBA"/>
</dbReference>
<accession>A0A919V8G4</accession>
<reference evidence="5" key="1">
    <citation type="submission" date="2021-01" db="EMBL/GenBank/DDBJ databases">
        <title>Whole genome shotgun sequence of Sphaerisporangium rufum NBRC 109079.</title>
        <authorList>
            <person name="Komaki H."/>
            <person name="Tamura T."/>
        </authorList>
    </citation>
    <scope>NUCLEOTIDE SEQUENCE</scope>
    <source>
        <strain evidence="5">NBRC 109079</strain>
    </source>
</reference>
<comment type="caution">
    <text evidence="5">The sequence shown here is derived from an EMBL/GenBank/DDBJ whole genome shotgun (WGS) entry which is preliminary data.</text>
</comment>
<evidence type="ECO:0000256" key="2">
    <source>
        <dbReference type="ARBA" id="ARBA00022741"/>
    </source>
</evidence>
<dbReference type="EMBL" id="BOOU01000095">
    <property type="protein sequence ID" value="GII81315.1"/>
    <property type="molecule type" value="Genomic_DNA"/>
</dbReference>
<dbReference type="InterPro" id="IPR017871">
    <property type="entry name" value="ABC_transporter-like_CS"/>
</dbReference>
<dbReference type="GO" id="GO:0005886">
    <property type="term" value="C:plasma membrane"/>
    <property type="evidence" value="ECO:0007669"/>
    <property type="project" value="TreeGrafter"/>
</dbReference>
<dbReference type="SUPFAM" id="SSF52540">
    <property type="entry name" value="P-loop containing nucleoside triphosphate hydrolases"/>
    <property type="match status" value="1"/>
</dbReference>
<dbReference type="CDD" id="cd03255">
    <property type="entry name" value="ABC_MJ0796_LolCDE_FtsE"/>
    <property type="match status" value="1"/>
</dbReference>
<dbReference type="Gene3D" id="3.40.50.300">
    <property type="entry name" value="P-loop containing nucleotide triphosphate hydrolases"/>
    <property type="match status" value="1"/>
</dbReference>
<evidence type="ECO:0000256" key="3">
    <source>
        <dbReference type="ARBA" id="ARBA00022840"/>
    </source>
</evidence>
<dbReference type="PROSITE" id="PS50893">
    <property type="entry name" value="ABC_TRANSPORTER_2"/>
    <property type="match status" value="1"/>
</dbReference>
<organism evidence="5 6">
    <name type="scientific">Sphaerisporangium rufum</name>
    <dbReference type="NCBI Taxonomy" id="1381558"/>
    <lineage>
        <taxon>Bacteria</taxon>
        <taxon>Bacillati</taxon>
        <taxon>Actinomycetota</taxon>
        <taxon>Actinomycetes</taxon>
        <taxon>Streptosporangiales</taxon>
        <taxon>Streptosporangiaceae</taxon>
        <taxon>Sphaerisporangium</taxon>
    </lineage>
</organism>